<evidence type="ECO:0000313" key="2">
    <source>
        <dbReference type="Proteomes" id="UP000492821"/>
    </source>
</evidence>
<keyword evidence="1" id="KW-0812">Transmembrane</keyword>
<dbReference type="Pfam" id="PF10326">
    <property type="entry name" value="7TM_GPCR_Str"/>
    <property type="match status" value="1"/>
</dbReference>
<organism evidence="2 3">
    <name type="scientific">Panagrellus redivivus</name>
    <name type="common">Microworm</name>
    <dbReference type="NCBI Taxonomy" id="6233"/>
    <lineage>
        <taxon>Eukaryota</taxon>
        <taxon>Metazoa</taxon>
        <taxon>Ecdysozoa</taxon>
        <taxon>Nematoda</taxon>
        <taxon>Chromadorea</taxon>
        <taxon>Rhabditida</taxon>
        <taxon>Tylenchina</taxon>
        <taxon>Panagrolaimomorpha</taxon>
        <taxon>Panagrolaimoidea</taxon>
        <taxon>Panagrolaimidae</taxon>
        <taxon>Panagrellus</taxon>
    </lineage>
</organism>
<feature type="transmembrane region" description="Helical" evidence="1">
    <location>
        <begin position="90"/>
        <end position="111"/>
    </location>
</feature>
<accession>A0A7E4VBJ5</accession>
<protein>
    <submittedName>
        <fullName evidence="3">G_PROTEIN_RECEP_F1_2 domain-containing protein</fullName>
    </submittedName>
</protein>
<reference evidence="3" key="2">
    <citation type="submission" date="2020-10" db="UniProtKB">
        <authorList>
            <consortium name="WormBaseParasite"/>
        </authorList>
    </citation>
    <scope>IDENTIFICATION</scope>
</reference>
<name>A0A7E4VBJ5_PANRE</name>
<evidence type="ECO:0000313" key="3">
    <source>
        <dbReference type="WBParaSite" id="Pan_g18837.t1"/>
    </source>
</evidence>
<keyword evidence="2" id="KW-1185">Reference proteome</keyword>
<feature type="transmembrane region" description="Helical" evidence="1">
    <location>
        <begin position="152"/>
        <end position="171"/>
    </location>
</feature>
<feature type="transmembrane region" description="Helical" evidence="1">
    <location>
        <begin position="7"/>
        <end position="27"/>
    </location>
</feature>
<dbReference type="InterPro" id="IPR019428">
    <property type="entry name" value="7TM_GPCR_serpentine_rcpt_Str"/>
</dbReference>
<sequence>MREYRRILFQSCMFDIFYAVTSGILQAKVETYNGVIIVIPMGIPNAIRFHIDIFTSIWVVSLYALIFFLPTQFVYRYLVIVRRVVISWKIYVLMMTPTSIVVCLLGVGYYWSMSAAPDCSAEILKAIKQNHDGIDYTCQVILFTHPVMQSCMALALISIACCTIMIPVLNYRVYSTNHKNYDITSGSDMLYKYSTIGIHFDKYGIFDFNIVVINFNHYFIFCLANIESNFDHLCHTVVQT</sequence>
<dbReference type="Proteomes" id="UP000492821">
    <property type="component" value="Unassembled WGS sequence"/>
</dbReference>
<reference evidence="2" key="1">
    <citation type="journal article" date="2013" name="Genetics">
        <title>The draft genome and transcriptome of Panagrellus redivivus are shaped by the harsh demands of a free-living lifestyle.</title>
        <authorList>
            <person name="Srinivasan J."/>
            <person name="Dillman A.R."/>
            <person name="Macchietto M.G."/>
            <person name="Heikkinen L."/>
            <person name="Lakso M."/>
            <person name="Fracchia K.M."/>
            <person name="Antoshechkin I."/>
            <person name="Mortazavi A."/>
            <person name="Wong G."/>
            <person name="Sternberg P.W."/>
        </authorList>
    </citation>
    <scope>NUCLEOTIDE SEQUENCE [LARGE SCALE GENOMIC DNA]</scope>
    <source>
        <strain evidence="2">MT8872</strain>
    </source>
</reference>
<keyword evidence="1" id="KW-0472">Membrane</keyword>
<feature type="transmembrane region" description="Helical" evidence="1">
    <location>
        <begin position="47"/>
        <end position="69"/>
    </location>
</feature>
<dbReference type="WBParaSite" id="Pan_g18837.t1">
    <property type="protein sequence ID" value="Pan_g18837.t1"/>
    <property type="gene ID" value="Pan_g18837"/>
</dbReference>
<keyword evidence="1" id="KW-1133">Transmembrane helix</keyword>
<proteinExistence type="predicted"/>
<dbReference type="AlphaFoldDB" id="A0A7E4VBJ5"/>
<evidence type="ECO:0000256" key="1">
    <source>
        <dbReference type="SAM" id="Phobius"/>
    </source>
</evidence>